<dbReference type="Proteomes" id="UP000030762">
    <property type="component" value="Unassembled WGS sequence"/>
</dbReference>
<feature type="compositionally biased region" description="Pro residues" evidence="1">
    <location>
        <begin position="42"/>
        <end position="51"/>
    </location>
</feature>
<protein>
    <submittedName>
        <fullName evidence="2">Uncharacterized protein</fullName>
    </submittedName>
</protein>
<organism evidence="2 3">
    <name type="scientific">Saprolegnia diclina (strain VS20)</name>
    <dbReference type="NCBI Taxonomy" id="1156394"/>
    <lineage>
        <taxon>Eukaryota</taxon>
        <taxon>Sar</taxon>
        <taxon>Stramenopiles</taxon>
        <taxon>Oomycota</taxon>
        <taxon>Saprolegniomycetes</taxon>
        <taxon>Saprolegniales</taxon>
        <taxon>Saprolegniaceae</taxon>
        <taxon>Saprolegnia</taxon>
    </lineage>
</organism>
<feature type="compositionally biased region" description="Low complexity" evidence="1">
    <location>
        <begin position="52"/>
        <end position="80"/>
    </location>
</feature>
<gene>
    <name evidence="2" type="ORF">SDRG_06981</name>
</gene>
<evidence type="ECO:0000313" key="3">
    <source>
        <dbReference type="Proteomes" id="UP000030762"/>
    </source>
</evidence>
<accession>T0QLU7</accession>
<dbReference type="GeneID" id="19947708"/>
<sequence>MMPTLLHDLLHFLGNMLHGVVDHVGRLLGNAPATLLEDDAVLPPPLDPPPSSSLDALPSTSLDAAPSSSLDATPSSSLDATPSAPLREDLVATIDRLASDTSTTVASAAERARAAYGPTPLVSGHPPQPPPTSWTCTFAEPIDVWVHDVARQLIEHCNMDPLLTACIDLAAVDPGIARQCLIVGLAEVLQATPQEATGILHTILNAHVRNGQVLVESFLRAARVLDPAQLLPWHLLMEYALQCNMPYSVLQCVERAGAGDSQHWAMAAFNAIGDTACKANAYWVTVASTPPLQLQLSYAKALADLSQWSLLDPPKATNDSLVALEAGDYTRVASLAKLRIVQDGMLEPTIAVTKAVLDQQDLIKIADVSANLQIQGDGLALVERWKEGHKQHCDEPRALLRCLAVEQRLLTTLKASLQTRAEWFVERVAVAQRDAAPHIVAGVFAELETTLQLLPGASDVRLLTKLVQNGLAEDDHLSTVDWTAQPGAGGWTAFQADANMSLWDLAWSQLENPTDKRAGKVYLALAKAWDNQGAPELVVRALEMYAKSLRCTGASTFDFLGL</sequence>
<dbReference type="InParanoid" id="T0QLU7"/>
<evidence type="ECO:0000313" key="2">
    <source>
        <dbReference type="EMBL" id="EQC35701.1"/>
    </source>
</evidence>
<proteinExistence type="predicted"/>
<dbReference type="VEuPathDB" id="FungiDB:SDRG_06981"/>
<dbReference type="EMBL" id="JH767150">
    <property type="protein sequence ID" value="EQC35701.1"/>
    <property type="molecule type" value="Genomic_DNA"/>
</dbReference>
<dbReference type="RefSeq" id="XP_008611018.1">
    <property type="nucleotide sequence ID" value="XM_008612796.1"/>
</dbReference>
<name>T0QLU7_SAPDV</name>
<reference evidence="2 3" key="1">
    <citation type="submission" date="2012-04" db="EMBL/GenBank/DDBJ databases">
        <title>The Genome Sequence of Saprolegnia declina VS20.</title>
        <authorList>
            <consortium name="The Broad Institute Genome Sequencing Platform"/>
            <person name="Russ C."/>
            <person name="Nusbaum C."/>
            <person name="Tyler B."/>
            <person name="van West P."/>
            <person name="Dieguez-Uribeondo J."/>
            <person name="de Bruijn I."/>
            <person name="Tripathy S."/>
            <person name="Jiang R."/>
            <person name="Young S.K."/>
            <person name="Zeng Q."/>
            <person name="Gargeya S."/>
            <person name="Fitzgerald M."/>
            <person name="Haas B."/>
            <person name="Abouelleil A."/>
            <person name="Alvarado L."/>
            <person name="Arachchi H.M."/>
            <person name="Berlin A."/>
            <person name="Chapman S.B."/>
            <person name="Goldberg J."/>
            <person name="Griggs A."/>
            <person name="Gujja S."/>
            <person name="Hansen M."/>
            <person name="Howarth C."/>
            <person name="Imamovic A."/>
            <person name="Larimer J."/>
            <person name="McCowen C."/>
            <person name="Montmayeur A."/>
            <person name="Murphy C."/>
            <person name="Neiman D."/>
            <person name="Pearson M."/>
            <person name="Priest M."/>
            <person name="Roberts A."/>
            <person name="Saif S."/>
            <person name="Shea T."/>
            <person name="Sisk P."/>
            <person name="Sykes S."/>
            <person name="Wortman J."/>
            <person name="Nusbaum C."/>
            <person name="Birren B."/>
        </authorList>
    </citation>
    <scope>NUCLEOTIDE SEQUENCE [LARGE SCALE GENOMIC DNA]</scope>
    <source>
        <strain evidence="2 3">VS20</strain>
    </source>
</reference>
<dbReference type="AlphaFoldDB" id="T0QLU7"/>
<feature type="region of interest" description="Disordered" evidence="1">
    <location>
        <begin position="39"/>
        <end position="84"/>
    </location>
</feature>
<dbReference type="OrthoDB" id="381190at2759"/>
<keyword evidence="3" id="KW-1185">Reference proteome</keyword>
<evidence type="ECO:0000256" key="1">
    <source>
        <dbReference type="SAM" id="MobiDB-lite"/>
    </source>
</evidence>